<evidence type="ECO:0000256" key="19">
    <source>
        <dbReference type="ARBA" id="ARBA00022843"/>
    </source>
</evidence>
<keyword evidence="28" id="KW-0395">Inflammatory response</keyword>
<evidence type="ECO:0000256" key="34">
    <source>
        <dbReference type="ARBA" id="ARBA00045987"/>
    </source>
</evidence>
<evidence type="ECO:0000313" key="40">
    <source>
        <dbReference type="Proteomes" id="UP000827986"/>
    </source>
</evidence>
<dbReference type="EMBL" id="JAHDVG010000483">
    <property type="protein sequence ID" value="KAH1171275.1"/>
    <property type="molecule type" value="Genomic_DNA"/>
</dbReference>
<evidence type="ECO:0000256" key="14">
    <source>
        <dbReference type="ARBA" id="ARBA00022737"/>
    </source>
</evidence>
<dbReference type="Gene3D" id="1.10.533.10">
    <property type="entry name" value="Death Domain, Fas"/>
    <property type="match status" value="2"/>
</dbReference>
<evidence type="ECO:0000256" key="24">
    <source>
        <dbReference type="ARBA" id="ARBA00023136"/>
    </source>
</evidence>
<dbReference type="InterPro" id="IPR004020">
    <property type="entry name" value="DAPIN"/>
</dbReference>
<dbReference type="PANTHER" id="PTHR45690">
    <property type="entry name" value="NACHT, LRR AND PYD DOMAINS-CONTAINING PROTEIN 12"/>
    <property type="match status" value="1"/>
</dbReference>
<evidence type="ECO:0000256" key="33">
    <source>
        <dbReference type="ARBA" id="ARBA00040040"/>
    </source>
</evidence>
<feature type="domain" description="NACHT" evidence="38">
    <location>
        <begin position="182"/>
        <end position="380"/>
    </location>
</feature>
<evidence type="ECO:0000256" key="17">
    <source>
        <dbReference type="ARBA" id="ARBA00022824"/>
    </source>
</evidence>
<keyword evidence="11" id="KW-0964">Secreted</keyword>
<dbReference type="CDD" id="cd08321">
    <property type="entry name" value="Pyrin_ASC-like"/>
    <property type="match status" value="2"/>
</dbReference>
<feature type="domain" description="Pyrin" evidence="37">
    <location>
        <begin position="1"/>
        <end position="94"/>
    </location>
</feature>
<dbReference type="Pfam" id="PF05729">
    <property type="entry name" value="NACHT"/>
    <property type="match status" value="2"/>
</dbReference>
<keyword evidence="40" id="KW-1185">Reference proteome</keyword>
<dbReference type="SMART" id="SM01289">
    <property type="entry name" value="PYRIN"/>
    <property type="match status" value="2"/>
</dbReference>
<name>A0A9D3X2C2_9SAUR</name>
<dbReference type="GO" id="GO:0005783">
    <property type="term" value="C:endoplasmic reticulum"/>
    <property type="evidence" value="ECO:0007669"/>
    <property type="project" value="UniProtKB-SubCell"/>
</dbReference>
<evidence type="ECO:0000256" key="2">
    <source>
        <dbReference type="ARBA" id="ARBA00004123"/>
    </source>
</evidence>
<feature type="compositionally biased region" description="Polar residues" evidence="36">
    <location>
        <begin position="1920"/>
        <end position="1929"/>
    </location>
</feature>
<evidence type="ECO:0000256" key="27">
    <source>
        <dbReference type="ARBA" id="ARBA00023163"/>
    </source>
</evidence>
<evidence type="ECO:0000256" key="16">
    <source>
        <dbReference type="ARBA" id="ARBA00022801"/>
    </source>
</evidence>
<keyword evidence="30" id="KW-1271">Inflammasome</keyword>
<evidence type="ECO:0000256" key="31">
    <source>
        <dbReference type="ARBA" id="ARBA00023242"/>
    </source>
</evidence>
<dbReference type="GO" id="GO:0045087">
    <property type="term" value="P:innate immune response"/>
    <property type="evidence" value="ECO:0007669"/>
    <property type="project" value="UniProtKB-KW"/>
</dbReference>
<dbReference type="InterPro" id="IPR007111">
    <property type="entry name" value="NACHT_NTPase"/>
</dbReference>
<dbReference type="GO" id="GO:0061702">
    <property type="term" value="C:canonical inflammasome complex"/>
    <property type="evidence" value="ECO:0007669"/>
    <property type="project" value="UniProtKB-SubCell"/>
</dbReference>
<dbReference type="Gene3D" id="3.40.50.300">
    <property type="entry name" value="P-loop containing nucleotide triphosphate hydrolases"/>
    <property type="match status" value="2"/>
</dbReference>
<keyword evidence="12" id="KW-0597">Phosphoprotein</keyword>
<dbReference type="GO" id="GO:0005815">
    <property type="term" value="C:microtubule organizing center"/>
    <property type="evidence" value="ECO:0007669"/>
    <property type="project" value="UniProtKB-SubCell"/>
</dbReference>
<evidence type="ECO:0000256" key="32">
    <source>
        <dbReference type="ARBA" id="ARBA00023288"/>
    </source>
</evidence>
<reference evidence="39" key="1">
    <citation type="submission" date="2021-09" db="EMBL/GenBank/DDBJ databases">
        <title>The genome of Mauremys mutica provides insights into the evolution of semi-aquatic lifestyle.</title>
        <authorList>
            <person name="Gong S."/>
            <person name="Gao Y."/>
        </authorList>
    </citation>
    <scope>NUCLEOTIDE SEQUENCE</scope>
    <source>
        <strain evidence="39">MM-2020</strain>
        <tissue evidence="39">Muscle</tissue>
    </source>
</reference>
<dbReference type="SUPFAM" id="SSF52540">
    <property type="entry name" value="P-loop containing nucleoside triphosphate hydrolases"/>
    <property type="match status" value="2"/>
</dbReference>
<evidence type="ECO:0000256" key="13">
    <source>
        <dbReference type="ARBA" id="ARBA00022588"/>
    </source>
</evidence>
<dbReference type="Pfam" id="PF13516">
    <property type="entry name" value="LRR_6"/>
    <property type="match status" value="4"/>
</dbReference>
<feature type="region of interest" description="Disordered" evidence="36">
    <location>
        <begin position="1910"/>
        <end position="1929"/>
    </location>
</feature>
<evidence type="ECO:0000256" key="25">
    <source>
        <dbReference type="ARBA" id="ARBA00023139"/>
    </source>
</evidence>
<proteinExistence type="inferred from homology"/>
<dbReference type="InterPro" id="IPR041267">
    <property type="entry name" value="NLRP_HD2"/>
</dbReference>
<comment type="function">
    <text evidence="34">Independently of inflammasome activation, regulates the differentiation of T helper 2 (Th2) cells and has a role in Th2 cell-dependent asthma and tumor growth. During Th2 differentiation, required for optimal IRF4 binding to IL4 promoter and for IRF4-dependent IL4 transcription. Binds to the consensus DNA sequence 5'-GRRGGNRGAG-3'. May also participate in the transcription of IL5, IL13, GATA3, CCR3, CCR4 and MAF.</text>
</comment>
<keyword evidence="17" id="KW-0256">Endoplasmic reticulum</keyword>
<evidence type="ECO:0000256" key="36">
    <source>
        <dbReference type="SAM" id="MobiDB-lite"/>
    </source>
</evidence>
<keyword evidence="31" id="KW-0539">Nucleus</keyword>
<keyword evidence="25" id="KW-0564">Palmitate</keyword>
<evidence type="ECO:0000256" key="29">
    <source>
        <dbReference type="ARBA" id="ARBA00023212"/>
    </source>
</evidence>
<dbReference type="SUPFAM" id="SSF47986">
    <property type="entry name" value="DEATH domain"/>
    <property type="match status" value="2"/>
</dbReference>
<organism evidence="39 40">
    <name type="scientific">Mauremys mutica</name>
    <name type="common">yellowpond turtle</name>
    <dbReference type="NCBI Taxonomy" id="74926"/>
    <lineage>
        <taxon>Eukaryota</taxon>
        <taxon>Metazoa</taxon>
        <taxon>Chordata</taxon>
        <taxon>Craniata</taxon>
        <taxon>Vertebrata</taxon>
        <taxon>Euteleostomi</taxon>
        <taxon>Archelosauria</taxon>
        <taxon>Testudinata</taxon>
        <taxon>Testudines</taxon>
        <taxon>Cryptodira</taxon>
        <taxon>Durocryptodira</taxon>
        <taxon>Testudinoidea</taxon>
        <taxon>Geoemydidae</taxon>
        <taxon>Geoemydinae</taxon>
        <taxon>Mauremys</taxon>
    </lineage>
</organism>
<protein>
    <recommendedName>
        <fullName evidence="33">NACHT, LRR and PYD domains-containing protein 3</fullName>
    </recommendedName>
</protein>
<evidence type="ECO:0000256" key="23">
    <source>
        <dbReference type="ARBA" id="ARBA00023128"/>
    </source>
</evidence>
<dbReference type="GO" id="GO:0005524">
    <property type="term" value="F:ATP binding"/>
    <property type="evidence" value="ECO:0007669"/>
    <property type="project" value="UniProtKB-KW"/>
</dbReference>
<feature type="domain" description="Pyrin" evidence="37">
    <location>
        <begin position="1061"/>
        <end position="1152"/>
    </location>
</feature>
<evidence type="ECO:0000256" key="8">
    <source>
        <dbReference type="ARBA" id="ARBA00008665"/>
    </source>
</evidence>
<evidence type="ECO:0000256" key="20">
    <source>
        <dbReference type="ARBA" id="ARBA00022859"/>
    </source>
</evidence>
<evidence type="ECO:0000256" key="4">
    <source>
        <dbReference type="ARBA" id="ARBA00004240"/>
    </source>
</evidence>
<evidence type="ECO:0000256" key="35">
    <source>
        <dbReference type="ARBA" id="ARBA00048778"/>
    </source>
</evidence>
<evidence type="ECO:0000256" key="11">
    <source>
        <dbReference type="ARBA" id="ARBA00022525"/>
    </source>
</evidence>
<dbReference type="InterPro" id="IPR050637">
    <property type="entry name" value="NLRP_innate_immun_reg"/>
</dbReference>
<evidence type="ECO:0000256" key="22">
    <source>
        <dbReference type="ARBA" id="ARBA00023034"/>
    </source>
</evidence>
<accession>A0A9D3X2C2</accession>
<dbReference type="InterPro" id="IPR032675">
    <property type="entry name" value="LRR_dom_sf"/>
</dbReference>
<dbReference type="InterPro" id="IPR011029">
    <property type="entry name" value="DEATH-like_dom_sf"/>
</dbReference>
<keyword evidence="9" id="KW-0963">Cytoplasm</keyword>
<keyword evidence="13" id="KW-0399">Innate immunity</keyword>
<dbReference type="CDD" id="cd00116">
    <property type="entry name" value="LRR_RI"/>
    <property type="match status" value="1"/>
</dbReference>
<keyword evidence="32" id="KW-0449">Lipoprotein</keyword>
<feature type="compositionally biased region" description="Low complexity" evidence="36">
    <location>
        <begin position="1798"/>
        <end position="1812"/>
    </location>
</feature>
<evidence type="ECO:0000256" key="1">
    <source>
        <dbReference type="ARBA" id="ARBA00004110"/>
    </source>
</evidence>
<evidence type="ECO:0000256" key="21">
    <source>
        <dbReference type="ARBA" id="ARBA00023015"/>
    </source>
</evidence>
<evidence type="ECO:0000256" key="5">
    <source>
        <dbReference type="ARBA" id="ARBA00004267"/>
    </source>
</evidence>
<comment type="subcellular location">
    <subcellularLocation>
        <location evidence="5">Cytoplasm</location>
        <location evidence="5">Cytoskeleton</location>
        <location evidence="5">Microtubule organizing center</location>
    </subcellularLocation>
    <subcellularLocation>
        <location evidence="4">Endoplasmic reticulum</location>
    </subcellularLocation>
    <subcellularLocation>
        <location evidence="6">Golgi apparatus membrane</location>
    </subcellularLocation>
    <subcellularLocation>
        <location evidence="1">Inflammasome</location>
    </subcellularLocation>
    <subcellularLocation>
        <location evidence="3">Mitochondrion</location>
    </subcellularLocation>
    <subcellularLocation>
        <location evidence="2">Nucleus</location>
    </subcellularLocation>
    <subcellularLocation>
        <location evidence="7">Secreted</location>
    </subcellularLocation>
</comment>
<dbReference type="InterPro" id="IPR001611">
    <property type="entry name" value="Leu-rich_rpt"/>
</dbReference>
<dbReference type="GO" id="GO:0000139">
    <property type="term" value="C:Golgi membrane"/>
    <property type="evidence" value="ECO:0007669"/>
    <property type="project" value="UniProtKB-SubCell"/>
</dbReference>
<keyword evidence="14" id="KW-0677">Repeat</keyword>
<sequence>MGNQSSRISDLLVHALNNLTQGDFIRFKDKLSYSALKGKGNIPRDCLDNANRIDTKNLLMKFYGGEAAVDVTIDVFTQINLRDSAAKLREGKEKGYRKKYKEDVKNKYEVIQNMMYLTTDNVILNRRYPKLIILDDPPRAKEREHEIMAMSRRDKEIKTKQAWSVVTIDTLFTRAKQGQTPQIVVLLGAAGIGKTMTTRKIMCDWAAGELYKKKFDYVFYINCRETNLTEQGSVVDMILKNWPNTNAPVNEILMKPEKLLFIIDGFDELRFSFDQTENLCSDPWEKKPVEIILSSLFRKMILPQSYLLITSRPTALEKLLQCLECSRYAEILGFSEADRKEYFHKFFGNKKQARQALQFVKANDILFTMCFIPIMCWIICTVVKQQLEKGEDLAQTSKSVTGVYMLYISSLVKPLSSNLKQHMQANLRGLCSLAAYGIWKRKILFEEAELKKFGLNQADSFPLSSNKNIFQKDIDCVNAYSFIHLSFQEFFAALFYVLEEDEETLEDSETPKKDVTTLLENYGNSRNYLMLTVRFLFGLLNEEVMQIMEEKFFCKISPKIKPDLLKWVQTNQQKYSSLSNVHQETCRIYNLEEFHCMFEMYEENFVKSALDHVIALTLASNKLTQMDQMAFSFCVKNCHRLESLCISYCTFAFGDHGEDVLPRRQKWLYQIQHWDEPKHSPIYLLCQVLKDPNCKLKKLEFVNCSLTAACCRDLSSVLNTKPTLTEFNLSDNILGNSGIKLLCEGLKHPNCKVQNLGVHCCCITGAACGDLAAVLRTNQSLTELNLNGSPLGDSGVQRLCEGLKHPSCKLQRLWLEGCHLKDTCGRDLAAVLRTKQSLTDLEMCHNYDLRDTAVQQLCEGLKHPNCKLQRLILNRCKLTDAFCGALSSVLSTSQTLTELVLGYNEVGDPGVQLLCEGLKHPNCRLQILDLSFCKLTAACCGDLASALSTNQTLTELNVGGHSLGASGVQRLCEGLKHPNCKLQKLGLWSYDIIADLNAGDSRVMVLCDGMRLLGCDVRNLLPNTAAIGVNCNTSVEFCGAEMGFLGLIQSPLKQIVNILVMSRKTPTDVLLQGLEDLAEQDLKKFIHKLSEFAFDDKPSIPWCKLEKADRIDAVRLLKERYDQENAVDIAIKIFTNLNLNNSAMKLKQEKETGLGPWQTPERSANAYRVKYREHIKNKYTTIKDMNSRLGENVKLNSRYTKLIIVNEHRHKKQREHEIMALGRRHAEIMAERASPITIANLFESDRNGQSPQIVVLQGAAGIGKTLTAKKIMLDWANEELYQSRFDYVFYINCREINFVREQRSVEDLILENCPDQNAPTKEILMNPEKLLFIIDGFDELRFSFNQSTSVQCSDPCEKQPVEIILSGLFRKKVLLKSYLIITTRPIALEKLGQCLKDERYAEILGFSENERKDYFYKFFENEVQARKAFNFVKDNEMLFTICFVPLVCWIICTVLKQQMEAGEDLARTSSTITGVYMHYLDSLLKGHSGTSKQQVQGNLKGLCSLAADGIWRKNILFEEEDVKKHGLDKPDSLFLNENLFQKGIDCECVYTFIHLSFQEFFAALFYVLEQEETVENSETAIQPVEKLFEKCEKSRNDLMLTVRFLFGLLNKKRMEEMEKKLSCKISPKIKNNLLTQVKEKLSLSFFKYDMLPFDEDTTILYFEYFHCLYEIGETEFVQSAMNHLTELKLLHHTFTKMDQIVLQFCIKNSCKLESVYLDTCTFLTEDLNEDSPRPCKRSHGAKHQHEPRHSPIYLFCEALEDPSCKLKKLKSHLQHGIGHSWDQGTWLASVWSWSSEHGPSSSGLESQQESLQAGQGPPPSAPVFPVAPPGASWPQGLLVTAVTMLRTSQVQQTGEEGPTKLLAEVVAPAVPASSSWSPDEAIMGPPSMILQDNAKAHQELLKMVASNLGLESDELEEPSDTLSSMSSPW</sequence>
<dbReference type="GO" id="GO:0006954">
    <property type="term" value="P:inflammatory response"/>
    <property type="evidence" value="ECO:0007669"/>
    <property type="project" value="UniProtKB-KW"/>
</dbReference>
<evidence type="ECO:0000256" key="28">
    <source>
        <dbReference type="ARBA" id="ARBA00023198"/>
    </source>
</evidence>
<evidence type="ECO:0000256" key="10">
    <source>
        <dbReference type="ARBA" id="ARBA00022499"/>
    </source>
</evidence>
<keyword evidence="16" id="KW-0378">Hydrolase</keyword>
<dbReference type="InterPro" id="IPR041075">
    <property type="entry name" value="NOD1/2_WH"/>
</dbReference>
<comment type="catalytic activity">
    <reaction evidence="35">
        <text>ATP + H2O = ADP + phosphate + H(+)</text>
        <dbReference type="Rhea" id="RHEA:13065"/>
        <dbReference type="ChEBI" id="CHEBI:15377"/>
        <dbReference type="ChEBI" id="CHEBI:15378"/>
        <dbReference type="ChEBI" id="CHEBI:30616"/>
        <dbReference type="ChEBI" id="CHEBI:43474"/>
        <dbReference type="ChEBI" id="CHEBI:456216"/>
    </reaction>
    <physiologicalReaction direction="left-to-right" evidence="35">
        <dbReference type="Rhea" id="RHEA:13066"/>
    </physiologicalReaction>
</comment>
<dbReference type="Gene3D" id="3.80.10.10">
    <property type="entry name" value="Ribonuclease Inhibitor"/>
    <property type="match status" value="2"/>
</dbReference>
<keyword evidence="26" id="KW-0010">Activator</keyword>
<dbReference type="InterPro" id="IPR029495">
    <property type="entry name" value="NACHT-assoc"/>
</dbReference>
<evidence type="ECO:0000256" key="26">
    <source>
        <dbReference type="ARBA" id="ARBA00023159"/>
    </source>
</evidence>
<dbReference type="PROSITE" id="PS50837">
    <property type="entry name" value="NACHT"/>
    <property type="match status" value="2"/>
</dbReference>
<dbReference type="Pfam" id="PF14484">
    <property type="entry name" value="FISNA"/>
    <property type="match status" value="1"/>
</dbReference>
<gene>
    <name evidence="39" type="ORF">KIL84_006893</name>
</gene>
<evidence type="ECO:0000256" key="15">
    <source>
        <dbReference type="ARBA" id="ARBA00022741"/>
    </source>
</evidence>
<evidence type="ECO:0000256" key="30">
    <source>
        <dbReference type="ARBA" id="ARBA00023233"/>
    </source>
</evidence>
<dbReference type="InterPro" id="IPR003593">
    <property type="entry name" value="AAA+_ATPase"/>
</dbReference>
<dbReference type="GO" id="GO:0005739">
    <property type="term" value="C:mitochondrion"/>
    <property type="evidence" value="ECO:0007669"/>
    <property type="project" value="UniProtKB-SubCell"/>
</dbReference>
<dbReference type="PANTHER" id="PTHR45690:SF19">
    <property type="entry name" value="NACHT, LRR AND PYD DOMAINS-CONTAINING PROTEIN 3"/>
    <property type="match status" value="1"/>
</dbReference>
<comment type="similarity">
    <text evidence="8">Belongs to the NLRP family.</text>
</comment>
<keyword evidence="22" id="KW-0333">Golgi apparatus</keyword>
<keyword evidence="29" id="KW-0206">Cytoskeleton</keyword>
<evidence type="ECO:0000259" key="38">
    <source>
        <dbReference type="PROSITE" id="PS50837"/>
    </source>
</evidence>
<dbReference type="GO" id="GO:0005576">
    <property type="term" value="C:extracellular region"/>
    <property type="evidence" value="ECO:0007669"/>
    <property type="project" value="UniProtKB-SubCell"/>
</dbReference>
<dbReference type="Pfam" id="PF17779">
    <property type="entry name" value="WHD_NOD2"/>
    <property type="match status" value="2"/>
</dbReference>
<dbReference type="Proteomes" id="UP000827986">
    <property type="component" value="Unassembled WGS sequence"/>
</dbReference>
<evidence type="ECO:0000313" key="39">
    <source>
        <dbReference type="EMBL" id="KAH1171275.1"/>
    </source>
</evidence>
<dbReference type="Pfam" id="PF02758">
    <property type="entry name" value="PYRIN"/>
    <property type="match status" value="2"/>
</dbReference>
<dbReference type="SUPFAM" id="SSF52047">
    <property type="entry name" value="RNI-like"/>
    <property type="match status" value="1"/>
</dbReference>
<keyword evidence="10" id="KW-1017">Isopeptide bond</keyword>
<feature type="domain" description="NACHT" evidence="38">
    <location>
        <begin position="1252"/>
        <end position="1457"/>
    </location>
</feature>
<dbReference type="SMART" id="SM01288">
    <property type="entry name" value="FISNA"/>
    <property type="match status" value="2"/>
</dbReference>
<keyword evidence="18" id="KW-0067">ATP-binding</keyword>
<keyword evidence="24" id="KW-0472">Membrane</keyword>
<dbReference type="SMART" id="SM00382">
    <property type="entry name" value="AAA"/>
    <property type="match status" value="2"/>
</dbReference>
<dbReference type="GO" id="GO:0005634">
    <property type="term" value="C:nucleus"/>
    <property type="evidence" value="ECO:0007669"/>
    <property type="project" value="UniProtKB-SubCell"/>
</dbReference>
<feature type="region of interest" description="Disordered" evidence="36">
    <location>
        <begin position="1798"/>
        <end position="1823"/>
    </location>
</feature>
<evidence type="ECO:0000256" key="9">
    <source>
        <dbReference type="ARBA" id="ARBA00022490"/>
    </source>
</evidence>
<evidence type="ECO:0000256" key="7">
    <source>
        <dbReference type="ARBA" id="ARBA00004613"/>
    </source>
</evidence>
<comment type="caution">
    <text evidence="39">The sequence shown here is derived from an EMBL/GenBank/DDBJ whole genome shotgun (WGS) entry which is preliminary data.</text>
</comment>
<keyword evidence="15" id="KW-0547">Nucleotide-binding</keyword>
<keyword evidence="19" id="KW-0832">Ubl conjugation</keyword>
<keyword evidence="23" id="KW-0496">Mitochondrion</keyword>
<dbReference type="Pfam" id="PF17776">
    <property type="entry name" value="NLRC4_HD2"/>
    <property type="match status" value="2"/>
</dbReference>
<dbReference type="SMART" id="SM00368">
    <property type="entry name" value="LRR_RI"/>
    <property type="match status" value="10"/>
</dbReference>
<keyword evidence="27" id="KW-0804">Transcription</keyword>
<dbReference type="PROSITE" id="PS50824">
    <property type="entry name" value="DAPIN"/>
    <property type="match status" value="2"/>
</dbReference>
<dbReference type="GO" id="GO:0016787">
    <property type="term" value="F:hydrolase activity"/>
    <property type="evidence" value="ECO:0007669"/>
    <property type="project" value="UniProtKB-KW"/>
</dbReference>
<evidence type="ECO:0000256" key="6">
    <source>
        <dbReference type="ARBA" id="ARBA00004394"/>
    </source>
</evidence>
<keyword evidence="20" id="KW-0391">Immunity</keyword>
<evidence type="ECO:0000256" key="12">
    <source>
        <dbReference type="ARBA" id="ARBA00022553"/>
    </source>
</evidence>
<evidence type="ECO:0000259" key="37">
    <source>
        <dbReference type="PROSITE" id="PS50824"/>
    </source>
</evidence>
<evidence type="ECO:0000256" key="3">
    <source>
        <dbReference type="ARBA" id="ARBA00004173"/>
    </source>
</evidence>
<keyword evidence="21" id="KW-0805">Transcription regulation</keyword>
<evidence type="ECO:0000256" key="18">
    <source>
        <dbReference type="ARBA" id="ARBA00022840"/>
    </source>
</evidence>
<dbReference type="InterPro" id="IPR027417">
    <property type="entry name" value="P-loop_NTPase"/>
</dbReference>